<name>A0A8I1AAK1_THEIN</name>
<dbReference type="Proteomes" id="UP000633619">
    <property type="component" value="Unassembled WGS sequence"/>
</dbReference>
<comment type="caution">
    <text evidence="1">The sequence shown here is derived from an EMBL/GenBank/DDBJ whole genome shotgun (WGS) entry which is preliminary data.</text>
</comment>
<sequence>MAQIFYWDEWQIKREEQIRLKALNRFPWSQLKKIKEDFVDPFTHYWPESRKIMLLELVYRMVFEAYAAGMIERKKAGRQKVTFSQPFDAASRTSHCNQPEEKTISLSESLCLIVTQNDPVDVFITNREKICSQLTDQLVKEFSIFRWMDEWNVQSVMILLEELSRIWFQKGWSE</sequence>
<accession>A0A8I1AAK1</accession>
<dbReference type="EMBL" id="JAECVW010000005">
    <property type="protein sequence ID" value="MBH8595701.1"/>
    <property type="molecule type" value="Genomic_DNA"/>
</dbReference>
<organism evidence="1 2">
    <name type="scientific">Thermoactinomyces intermedius</name>
    <dbReference type="NCBI Taxonomy" id="2024"/>
    <lineage>
        <taxon>Bacteria</taxon>
        <taxon>Bacillati</taxon>
        <taxon>Bacillota</taxon>
        <taxon>Bacilli</taxon>
        <taxon>Bacillales</taxon>
        <taxon>Thermoactinomycetaceae</taxon>
        <taxon>Thermoactinomyces</taxon>
    </lineage>
</organism>
<dbReference type="AlphaFoldDB" id="A0A8I1AAK1"/>
<proteinExistence type="predicted"/>
<gene>
    <name evidence="1" type="ORF">I8U20_10195</name>
</gene>
<dbReference type="RefSeq" id="WP_181732436.1">
    <property type="nucleotide sequence ID" value="NZ_JACEIR010000007.1"/>
</dbReference>
<keyword evidence="2" id="KW-1185">Reference proteome</keyword>
<evidence type="ECO:0000313" key="2">
    <source>
        <dbReference type="Proteomes" id="UP000633619"/>
    </source>
</evidence>
<reference evidence="1 2" key="1">
    <citation type="submission" date="2020-12" db="EMBL/GenBank/DDBJ databases">
        <title>WGS of Thermoactinomyces spp.</title>
        <authorList>
            <person name="Cheng K."/>
        </authorList>
    </citation>
    <scope>NUCLEOTIDE SEQUENCE [LARGE SCALE GENOMIC DNA]</scope>
    <source>
        <strain evidence="2">CICC 10671\DSM 43846</strain>
    </source>
</reference>
<protein>
    <submittedName>
        <fullName evidence="1">Uncharacterized protein</fullName>
    </submittedName>
</protein>
<evidence type="ECO:0000313" key="1">
    <source>
        <dbReference type="EMBL" id="MBH8595701.1"/>
    </source>
</evidence>